<dbReference type="GO" id="GO:0006260">
    <property type="term" value="P:DNA replication"/>
    <property type="evidence" value="ECO:0007669"/>
    <property type="project" value="UniProtKB-KW"/>
</dbReference>
<proteinExistence type="predicted"/>
<reference evidence="3 4" key="1">
    <citation type="submission" date="2019-05" db="EMBL/GenBank/DDBJ databases">
        <authorList>
            <consortium name="Pathogen Informatics"/>
        </authorList>
    </citation>
    <scope>NUCLEOTIDE SEQUENCE [LARGE SCALE GENOMIC DNA]</scope>
    <source>
        <strain evidence="3 4">NCTC13032</strain>
    </source>
</reference>
<sequence length="158" mass="18240">MGLRTCGDVQNSDLSMLLKRFGKFGRVLWERSQGIDERNVNSERLRKSVGVERTLAEDIHDWADCEAIIVGQLYPELERRLAKVKPDLLIARQGVKLKFNDFQQTTQEHVWPRLNKEDLIATAKKTWEERRAGRGVRLVGLHVTLLDPQLERQLVLGL</sequence>
<dbReference type="GO" id="GO:0042276">
    <property type="term" value="P:error-prone translesion synthesis"/>
    <property type="evidence" value="ECO:0007669"/>
    <property type="project" value="TreeGrafter"/>
</dbReference>
<keyword evidence="3" id="KW-0548">Nucleotidyltransferase</keyword>
<evidence type="ECO:0000259" key="2">
    <source>
        <dbReference type="Pfam" id="PF11799"/>
    </source>
</evidence>
<dbReference type="GO" id="GO:0003684">
    <property type="term" value="F:damaged DNA binding"/>
    <property type="evidence" value="ECO:0007669"/>
    <property type="project" value="InterPro"/>
</dbReference>
<dbReference type="Gene3D" id="3.30.1490.100">
    <property type="entry name" value="DNA polymerase, Y-family, little finger domain"/>
    <property type="match status" value="1"/>
</dbReference>
<evidence type="ECO:0000256" key="1">
    <source>
        <dbReference type="ARBA" id="ARBA00022705"/>
    </source>
</evidence>
<dbReference type="PANTHER" id="PTHR11076">
    <property type="entry name" value="DNA REPAIR POLYMERASE UMUC / TRANSFERASE FAMILY MEMBER"/>
    <property type="match status" value="1"/>
</dbReference>
<dbReference type="Gene3D" id="1.10.150.20">
    <property type="entry name" value="5' to 3' exonuclease, C-terminal subdomain"/>
    <property type="match status" value="1"/>
</dbReference>
<gene>
    <name evidence="3" type="primary">dinB_2</name>
    <name evidence="3" type="ORF">NCTC13032_01353</name>
</gene>
<protein>
    <submittedName>
        <fullName evidence="3">DNA polymerase IV</fullName>
        <ecNumber evidence="3">2.7.7.7</ecNumber>
    </submittedName>
</protein>
<dbReference type="GO" id="GO:0009432">
    <property type="term" value="P:SOS response"/>
    <property type="evidence" value="ECO:0007669"/>
    <property type="project" value="TreeGrafter"/>
</dbReference>
<dbReference type="SUPFAM" id="SSF56672">
    <property type="entry name" value="DNA/RNA polymerases"/>
    <property type="match status" value="1"/>
</dbReference>
<dbReference type="AlphaFoldDB" id="A0A4U9HJK0"/>
<dbReference type="Proteomes" id="UP000310719">
    <property type="component" value="Chromosome"/>
</dbReference>
<dbReference type="PANTHER" id="PTHR11076:SF33">
    <property type="entry name" value="DNA POLYMERASE KAPPA"/>
    <property type="match status" value="1"/>
</dbReference>
<dbReference type="SUPFAM" id="SSF100879">
    <property type="entry name" value="Lesion bypass DNA polymerase (Y-family), little finger domain"/>
    <property type="match status" value="1"/>
</dbReference>
<dbReference type="EC" id="2.7.7.7" evidence="3"/>
<evidence type="ECO:0000313" key="3">
    <source>
        <dbReference type="EMBL" id="VTP64280.1"/>
    </source>
</evidence>
<dbReference type="InterPro" id="IPR017961">
    <property type="entry name" value="DNA_pol_Y-fam_little_finger"/>
</dbReference>
<dbReference type="Pfam" id="PF11799">
    <property type="entry name" value="IMS_C"/>
    <property type="match status" value="1"/>
</dbReference>
<evidence type="ECO:0000313" key="4">
    <source>
        <dbReference type="Proteomes" id="UP000310719"/>
    </source>
</evidence>
<keyword evidence="1" id="KW-0235">DNA replication</keyword>
<dbReference type="InterPro" id="IPR050116">
    <property type="entry name" value="DNA_polymerase-Y"/>
</dbReference>
<keyword evidence="3" id="KW-0808">Transferase</keyword>
<dbReference type="InterPro" id="IPR036775">
    <property type="entry name" value="DNA_pol_Y-fam_lit_finger_sf"/>
</dbReference>
<feature type="domain" description="DNA polymerase Y-family little finger" evidence="2">
    <location>
        <begin position="46"/>
        <end position="154"/>
    </location>
</feature>
<dbReference type="GO" id="GO:0006281">
    <property type="term" value="P:DNA repair"/>
    <property type="evidence" value="ECO:0007669"/>
    <property type="project" value="InterPro"/>
</dbReference>
<dbReference type="InterPro" id="IPR043502">
    <property type="entry name" value="DNA/RNA_pol_sf"/>
</dbReference>
<organism evidence="3 4">
    <name type="scientific">Leclercia adecarboxylata</name>
    <dbReference type="NCBI Taxonomy" id="83655"/>
    <lineage>
        <taxon>Bacteria</taxon>
        <taxon>Pseudomonadati</taxon>
        <taxon>Pseudomonadota</taxon>
        <taxon>Gammaproteobacteria</taxon>
        <taxon>Enterobacterales</taxon>
        <taxon>Enterobacteriaceae</taxon>
        <taxon>Leclercia</taxon>
    </lineage>
</organism>
<name>A0A4U9HJK0_9ENTR</name>
<dbReference type="EMBL" id="LR590464">
    <property type="protein sequence ID" value="VTP64280.1"/>
    <property type="molecule type" value="Genomic_DNA"/>
</dbReference>
<dbReference type="GO" id="GO:0005829">
    <property type="term" value="C:cytosol"/>
    <property type="evidence" value="ECO:0007669"/>
    <property type="project" value="TreeGrafter"/>
</dbReference>
<accession>A0A4U9HJK0</accession>
<dbReference type="GO" id="GO:0003887">
    <property type="term" value="F:DNA-directed DNA polymerase activity"/>
    <property type="evidence" value="ECO:0007669"/>
    <property type="project" value="UniProtKB-KW"/>
</dbReference>
<dbReference type="FunFam" id="3.30.1490.100:FF:000002">
    <property type="entry name" value="DNA polymerase IV"/>
    <property type="match status" value="1"/>
</dbReference>